<comment type="caution">
    <text evidence="2">The sequence shown here is derived from an EMBL/GenBank/DDBJ whole genome shotgun (WGS) entry which is preliminary data.</text>
</comment>
<evidence type="ECO:0000313" key="3">
    <source>
        <dbReference type="Proteomes" id="UP001165083"/>
    </source>
</evidence>
<feature type="region of interest" description="Disordered" evidence="1">
    <location>
        <begin position="1"/>
        <end position="43"/>
    </location>
</feature>
<evidence type="ECO:0000256" key="1">
    <source>
        <dbReference type="SAM" id="MobiDB-lite"/>
    </source>
</evidence>
<reference evidence="2" key="1">
    <citation type="submission" date="2023-04" db="EMBL/GenBank/DDBJ databases">
        <title>Phytophthora lilii NBRC 32176.</title>
        <authorList>
            <person name="Ichikawa N."/>
            <person name="Sato H."/>
            <person name="Tonouchi N."/>
        </authorList>
    </citation>
    <scope>NUCLEOTIDE SEQUENCE</scope>
    <source>
        <strain evidence="2">NBRC 32176</strain>
    </source>
</reference>
<feature type="compositionally biased region" description="Basic and acidic residues" evidence="1">
    <location>
        <begin position="60"/>
        <end position="71"/>
    </location>
</feature>
<organism evidence="2 3">
    <name type="scientific">Phytophthora lilii</name>
    <dbReference type="NCBI Taxonomy" id="2077276"/>
    <lineage>
        <taxon>Eukaryota</taxon>
        <taxon>Sar</taxon>
        <taxon>Stramenopiles</taxon>
        <taxon>Oomycota</taxon>
        <taxon>Peronosporomycetes</taxon>
        <taxon>Peronosporales</taxon>
        <taxon>Peronosporaceae</taxon>
        <taxon>Phytophthora</taxon>
    </lineage>
</organism>
<proteinExistence type="predicted"/>
<gene>
    <name evidence="2" type="ORF">Plil01_000998300</name>
</gene>
<name>A0A9W6TXF9_9STRA</name>
<sequence length="97" mass="9998">MPLPGDDGGVVGPADTERAPQSYASSSASTALASLSEEGDCGPEQLQKLEYVVTRETKKLQSDIEQQREEEQQQSLDAGGCLPGRCGPAEGSGGGCV</sequence>
<dbReference type="Proteomes" id="UP001165083">
    <property type="component" value="Unassembled WGS sequence"/>
</dbReference>
<feature type="region of interest" description="Disordered" evidence="1">
    <location>
        <begin position="60"/>
        <end position="97"/>
    </location>
</feature>
<protein>
    <submittedName>
        <fullName evidence="2">Unnamed protein product</fullName>
    </submittedName>
</protein>
<accession>A0A9W6TXF9</accession>
<keyword evidence="3" id="KW-1185">Reference proteome</keyword>
<dbReference type="AlphaFoldDB" id="A0A9W6TXF9"/>
<feature type="compositionally biased region" description="Gly residues" evidence="1">
    <location>
        <begin position="1"/>
        <end position="11"/>
    </location>
</feature>
<dbReference type="EMBL" id="BSXW01000513">
    <property type="protein sequence ID" value="GMF24383.1"/>
    <property type="molecule type" value="Genomic_DNA"/>
</dbReference>
<feature type="compositionally biased region" description="Low complexity" evidence="1">
    <location>
        <begin position="22"/>
        <end position="36"/>
    </location>
</feature>
<evidence type="ECO:0000313" key="2">
    <source>
        <dbReference type="EMBL" id="GMF24383.1"/>
    </source>
</evidence>